<dbReference type="OrthoDB" id="8051507at2759"/>
<dbReference type="EMBL" id="BGPR01001328">
    <property type="protein sequence ID" value="GBM51203.1"/>
    <property type="molecule type" value="Genomic_DNA"/>
</dbReference>
<gene>
    <name evidence="1" type="ORF">AVEN_85923_1</name>
</gene>
<sequence>MYGREAIGPLSVLKSSCSGEIPLPLNLSNSAVNYLQELKRNLETAADLESLTTAKKQNSYAYYFNRGKRMKEFKKGELVYSFIPDSTNKLYARWTGPGEIIGGVNLHSYKVKLPDGNVLHIHANKIRQFHARTQTVGVIFEADVEFGEIQPTPIKLPPISNMEVDVSHLEESKQVELLLHNHASVFPGKIQVTVVNIKFA</sequence>
<evidence type="ECO:0000313" key="1">
    <source>
        <dbReference type="EMBL" id="GBM51203.1"/>
    </source>
</evidence>
<accession>A0A4Y2GC88</accession>
<proteinExistence type="predicted"/>
<comment type="caution">
    <text evidence="1">The sequence shown here is derived from an EMBL/GenBank/DDBJ whole genome shotgun (WGS) entry which is preliminary data.</text>
</comment>
<dbReference type="Proteomes" id="UP000499080">
    <property type="component" value="Unassembled WGS sequence"/>
</dbReference>
<name>A0A4Y2GC88_ARAVE</name>
<reference evidence="1 2" key="1">
    <citation type="journal article" date="2019" name="Sci. Rep.">
        <title>Orb-weaving spider Araneus ventricosus genome elucidates the spidroin gene catalogue.</title>
        <authorList>
            <person name="Kono N."/>
            <person name="Nakamura H."/>
            <person name="Ohtoshi R."/>
            <person name="Moran D.A.P."/>
            <person name="Shinohara A."/>
            <person name="Yoshida Y."/>
            <person name="Fujiwara M."/>
            <person name="Mori M."/>
            <person name="Tomita M."/>
            <person name="Arakawa K."/>
        </authorList>
    </citation>
    <scope>NUCLEOTIDE SEQUENCE [LARGE SCALE GENOMIC DNA]</scope>
</reference>
<protein>
    <submittedName>
        <fullName evidence="1">Uncharacterized protein</fullName>
    </submittedName>
</protein>
<evidence type="ECO:0000313" key="2">
    <source>
        <dbReference type="Proteomes" id="UP000499080"/>
    </source>
</evidence>
<organism evidence="1 2">
    <name type="scientific">Araneus ventricosus</name>
    <name type="common">Orbweaver spider</name>
    <name type="synonym">Epeira ventricosa</name>
    <dbReference type="NCBI Taxonomy" id="182803"/>
    <lineage>
        <taxon>Eukaryota</taxon>
        <taxon>Metazoa</taxon>
        <taxon>Ecdysozoa</taxon>
        <taxon>Arthropoda</taxon>
        <taxon>Chelicerata</taxon>
        <taxon>Arachnida</taxon>
        <taxon>Araneae</taxon>
        <taxon>Araneomorphae</taxon>
        <taxon>Entelegynae</taxon>
        <taxon>Araneoidea</taxon>
        <taxon>Araneidae</taxon>
        <taxon>Araneus</taxon>
    </lineage>
</organism>
<keyword evidence="2" id="KW-1185">Reference proteome</keyword>
<dbReference type="AlphaFoldDB" id="A0A4Y2GC88"/>